<dbReference type="Proteomes" id="UP000183760">
    <property type="component" value="Unassembled WGS sequence"/>
</dbReference>
<feature type="compositionally biased region" description="Low complexity" evidence="2">
    <location>
        <begin position="288"/>
        <end position="304"/>
    </location>
</feature>
<comment type="similarity">
    <text evidence="1">Belongs to the transglycosylase Slt family.</text>
</comment>
<feature type="compositionally biased region" description="Low complexity" evidence="2">
    <location>
        <begin position="254"/>
        <end position="272"/>
    </location>
</feature>
<evidence type="ECO:0000256" key="3">
    <source>
        <dbReference type="SAM" id="Phobius"/>
    </source>
</evidence>
<protein>
    <submittedName>
        <fullName evidence="5">Transglycosylase SLT domain-containing protein</fullName>
    </submittedName>
</protein>
<proteinExistence type="inferred from homology"/>
<dbReference type="SUPFAM" id="SSF53955">
    <property type="entry name" value="Lysozyme-like"/>
    <property type="match status" value="1"/>
</dbReference>
<dbReference type="InterPro" id="IPR008258">
    <property type="entry name" value="Transglycosylase_SLT_dom_1"/>
</dbReference>
<keyword evidence="3" id="KW-0812">Transmembrane</keyword>
<reference evidence="5 6" key="1">
    <citation type="submission" date="2016-10" db="EMBL/GenBank/DDBJ databases">
        <authorList>
            <person name="Varghese N."/>
            <person name="Submissions S."/>
        </authorList>
    </citation>
    <scope>NUCLEOTIDE SEQUENCE [LARGE SCALE GENOMIC DNA]</scope>
    <source>
        <strain evidence="5 6">DSM 16525</strain>
    </source>
</reference>
<comment type="caution">
    <text evidence="5">The sequence shown here is derived from an EMBL/GenBank/DDBJ whole genome shotgun (WGS) entry which is preliminary data.</text>
</comment>
<evidence type="ECO:0000256" key="2">
    <source>
        <dbReference type="SAM" id="MobiDB-lite"/>
    </source>
</evidence>
<feature type="domain" description="Transglycosylase SLT" evidence="4">
    <location>
        <begin position="97"/>
        <end position="199"/>
    </location>
</feature>
<keyword evidence="3" id="KW-1133">Transmembrane helix</keyword>
<evidence type="ECO:0000256" key="1">
    <source>
        <dbReference type="ARBA" id="ARBA00007734"/>
    </source>
</evidence>
<dbReference type="CDD" id="cd00254">
    <property type="entry name" value="LT-like"/>
    <property type="match status" value="1"/>
</dbReference>
<organism evidence="5 6">
    <name type="scientific">Myxococcus fulvus</name>
    <dbReference type="NCBI Taxonomy" id="33"/>
    <lineage>
        <taxon>Bacteria</taxon>
        <taxon>Pseudomonadati</taxon>
        <taxon>Myxococcota</taxon>
        <taxon>Myxococcia</taxon>
        <taxon>Myxococcales</taxon>
        <taxon>Cystobacterineae</taxon>
        <taxon>Myxococcaceae</taxon>
        <taxon>Myxococcus</taxon>
    </lineage>
</organism>
<accession>A0ABY1CDM6</accession>
<dbReference type="Pfam" id="PF01464">
    <property type="entry name" value="SLT"/>
    <property type="match status" value="1"/>
</dbReference>
<keyword evidence="6" id="KW-1185">Reference proteome</keyword>
<gene>
    <name evidence="5" type="ORF">SAMN05443572_10486</name>
</gene>
<dbReference type="EMBL" id="FOIB01000004">
    <property type="protein sequence ID" value="SET96221.1"/>
    <property type="molecule type" value="Genomic_DNA"/>
</dbReference>
<feature type="region of interest" description="Disordered" evidence="2">
    <location>
        <begin position="254"/>
        <end position="336"/>
    </location>
</feature>
<keyword evidence="3" id="KW-0472">Membrane</keyword>
<sequence>MNAEGAGSWTEGESALKGGEVGRKRALGGFSIPWWAWVGLAAVTPLVLINTAVAWLGDTHISPLSPSFVEMKVNALRSYAAHRPSCLWDGHEPLEPLIARAERRHGLPEGLLHALVLVESEGRVHRISPAGAMGPGQLMPTTAKMLGVEDPFDPEPALDGSARYLAEQLRRFRDVRLAVAAYNAGPGAVNGRVPRNGETEYYVPKVLTAWARTRPQPPARPVVAARARPVPVVAVETPVRAAVVVKPAPAVRPAQTGARKAAVAPVRPQPAATKVEPARPSAAEKTGAAVARAKPPVAKPVAVKPKPPAKPRSAPAKASTRATQAKPAVTPSTHQG</sequence>
<dbReference type="PANTHER" id="PTHR37423">
    <property type="entry name" value="SOLUBLE LYTIC MUREIN TRANSGLYCOSYLASE-RELATED"/>
    <property type="match status" value="1"/>
</dbReference>
<dbReference type="Gene3D" id="1.10.530.10">
    <property type="match status" value="1"/>
</dbReference>
<evidence type="ECO:0000313" key="6">
    <source>
        <dbReference type="Proteomes" id="UP000183760"/>
    </source>
</evidence>
<name>A0ABY1CDM6_MYXFU</name>
<evidence type="ECO:0000259" key="4">
    <source>
        <dbReference type="Pfam" id="PF01464"/>
    </source>
</evidence>
<dbReference type="PANTHER" id="PTHR37423:SF2">
    <property type="entry name" value="MEMBRANE-BOUND LYTIC MUREIN TRANSGLYCOSYLASE C"/>
    <property type="match status" value="1"/>
</dbReference>
<feature type="transmembrane region" description="Helical" evidence="3">
    <location>
        <begin position="34"/>
        <end position="56"/>
    </location>
</feature>
<evidence type="ECO:0000313" key="5">
    <source>
        <dbReference type="EMBL" id="SET96221.1"/>
    </source>
</evidence>
<dbReference type="InterPro" id="IPR023346">
    <property type="entry name" value="Lysozyme-like_dom_sf"/>
</dbReference>